<dbReference type="InterPro" id="IPR011430">
    <property type="entry name" value="UTP20_N"/>
</dbReference>
<evidence type="ECO:0000259" key="5">
    <source>
        <dbReference type="Pfam" id="PF16178"/>
    </source>
</evidence>
<keyword evidence="2" id="KW-1133">Transmembrane helix</keyword>
<evidence type="ECO:0000259" key="3">
    <source>
        <dbReference type="Pfam" id="PF04547"/>
    </source>
</evidence>
<feature type="domain" description="Anoctamin transmembrane" evidence="3">
    <location>
        <begin position="478"/>
        <end position="734"/>
    </location>
</feature>
<feature type="transmembrane region" description="Helical" evidence="2">
    <location>
        <begin position="337"/>
        <end position="356"/>
    </location>
</feature>
<dbReference type="Pfam" id="PF04547">
    <property type="entry name" value="Anoctamin"/>
    <property type="match status" value="2"/>
</dbReference>
<evidence type="ECO:0000259" key="4">
    <source>
        <dbReference type="Pfam" id="PF07539"/>
    </source>
</evidence>
<dbReference type="GO" id="GO:0032040">
    <property type="term" value="C:small-subunit processome"/>
    <property type="evidence" value="ECO:0007669"/>
    <property type="project" value="TreeGrafter"/>
</dbReference>
<dbReference type="InterPro" id="IPR032394">
    <property type="entry name" value="Anoct_dimer"/>
</dbReference>
<evidence type="ECO:0000256" key="2">
    <source>
        <dbReference type="SAM" id="Phobius"/>
    </source>
</evidence>
<feature type="region of interest" description="Disordered" evidence="1">
    <location>
        <begin position="43"/>
        <end position="75"/>
    </location>
</feature>
<feature type="domain" description="Anoctamin dimerisation" evidence="5">
    <location>
        <begin position="157"/>
        <end position="247"/>
    </location>
</feature>
<dbReference type="Proteomes" id="UP001166674">
    <property type="component" value="Unassembled WGS sequence"/>
</dbReference>
<feature type="domain" description="U3 small nucleolar RNA-associated protein 20" evidence="6">
    <location>
        <begin position="2195"/>
        <end position="2411"/>
    </location>
</feature>
<dbReference type="InterPro" id="IPR046523">
    <property type="entry name" value="UTP20_dom"/>
</dbReference>
<dbReference type="InterPro" id="IPR011989">
    <property type="entry name" value="ARM-like"/>
</dbReference>
<dbReference type="GO" id="GO:0030686">
    <property type="term" value="C:90S preribosome"/>
    <property type="evidence" value="ECO:0007669"/>
    <property type="project" value="TreeGrafter"/>
</dbReference>
<evidence type="ECO:0000259" key="7">
    <source>
        <dbReference type="Pfam" id="PF23099"/>
    </source>
</evidence>
<dbReference type="GO" id="GO:0046983">
    <property type="term" value="F:protein dimerization activity"/>
    <property type="evidence" value="ECO:0007669"/>
    <property type="project" value="InterPro"/>
</dbReference>
<feature type="transmembrane region" description="Helical" evidence="2">
    <location>
        <begin position="559"/>
        <end position="581"/>
    </location>
</feature>
<feature type="compositionally biased region" description="Basic and acidic residues" evidence="1">
    <location>
        <begin position="2979"/>
        <end position="2999"/>
    </location>
</feature>
<feature type="domain" description="Anoctamin transmembrane" evidence="3">
    <location>
        <begin position="250"/>
        <end position="477"/>
    </location>
</feature>
<keyword evidence="2" id="KW-0812">Transmembrane</keyword>
<feature type="domain" description="Anoctamin dimerisation" evidence="5">
    <location>
        <begin position="81"/>
        <end position="155"/>
    </location>
</feature>
<dbReference type="Gene3D" id="1.25.10.10">
    <property type="entry name" value="Leucine-rich Repeat Variant"/>
    <property type="match status" value="1"/>
</dbReference>
<evidence type="ECO:0000313" key="9">
    <source>
        <dbReference type="Proteomes" id="UP001166674"/>
    </source>
</evidence>
<feature type="region of interest" description="Disordered" evidence="1">
    <location>
        <begin position="2097"/>
        <end position="2135"/>
    </location>
</feature>
<keyword evidence="9" id="KW-1185">Reference proteome</keyword>
<feature type="domain" description="U3 small nucleolar RNA-associated protein 20 N-terminal" evidence="4">
    <location>
        <begin position="1428"/>
        <end position="1601"/>
    </location>
</feature>
<dbReference type="PANTHER" id="PTHR17695">
    <property type="entry name" value="SMALL SUBUNIT PROCESSOME COMPONENT 20 HOMOLOG"/>
    <property type="match status" value="1"/>
</dbReference>
<dbReference type="PANTHER" id="PTHR17695:SF11">
    <property type="entry name" value="SMALL SUBUNIT PROCESSOME COMPONENT 20 HOMOLOG"/>
    <property type="match status" value="1"/>
</dbReference>
<feature type="region of interest" description="Disordered" evidence="1">
    <location>
        <begin position="1382"/>
        <end position="1422"/>
    </location>
</feature>
<feature type="domain" description="U3 small nucleolar RNA-associated protein 20 N-terminal" evidence="4">
    <location>
        <begin position="1606"/>
        <end position="1913"/>
    </location>
</feature>
<dbReference type="Pfam" id="PF07539">
    <property type="entry name" value="UTP20_N"/>
    <property type="match status" value="2"/>
</dbReference>
<comment type="caution">
    <text evidence="8">The sequence shown here is derived from an EMBL/GenBank/DDBJ whole genome shotgun (WGS) entry which is preliminary data.</text>
</comment>
<evidence type="ECO:0000259" key="6">
    <source>
        <dbReference type="Pfam" id="PF20416"/>
    </source>
</evidence>
<dbReference type="Pfam" id="PF20416">
    <property type="entry name" value="UTP20"/>
    <property type="match status" value="1"/>
</dbReference>
<name>A0AA41N9E0_SCICA</name>
<dbReference type="Pfam" id="PF23099">
    <property type="entry name" value="UTP20_C"/>
    <property type="match status" value="1"/>
</dbReference>
<protein>
    <submittedName>
        <fullName evidence="8">Small subunit processome component 20-like protein</fullName>
    </submittedName>
</protein>
<sequence length="3170" mass="360752">MQILPDGPKSDVDFSEILNAIQEMAKDVNILFDELEAVNSPCKDDDSLLHPGNLTSTSDDASRLETGGETVPERNKSNGLYFRDGKCRIDYILVYRKSNPQTEKREVFERNIRAEGLQMEKESSLINSDIIFVKLHAPWEVLGRYAEQMNVRMPFSFIIHNKDTFFNNATRSRIVHHILQRIKYEEGKNKIGLNRLLTNGSYEAAFPLHEGSYRSKNSIRTHGAVNHRHLLYECWASWGVWYKYQPLDLVRRYFGEKIGLYFAWLGWYTGMLFPAAFIGLFVFLYGVTTLDHCQVSKEVCQATDIIMCPVCDKYCPFMRLSDSCVYAKVTHLFDNGATVFFAVFMAVWATVFLEFWKRRRAVIAYDWDLIDWEEEEEEIRPQFEAKYSKKERMNPISGKPEPYQAFADKCSRLIVSASGIFFMICVVIAAVFGIVIYRVVTVSTFAAFKWALIRNNSQVATTGTAVCINFCIIMLLNVCHPSGCLIDLCMQMGIIMVLKQTWNNFMELGYPLIQNWWTRRKVRQEHGPERKINFPQWEKDYNLQPMNAYGLFDEYLEMILQFGFTTIFVAAFPLAPLLALLNNIIEIRLDAYKFVTQWRRPLASRAKDIGIWYGILEGIGILSVITNAFVIAITSDFIPRLVYAYKYGPCAGQGEAGQKCMVGYVNASLSVFRISDFENRSEPESDGSEFSGTPLKYCRYRDYRDPPHSLVPYGYTLQFWHVLAARLAFIIVFEVSDKNALFNLMFLDLNDHPEKVEGVGQLLFEMCKGVRNMFHSCTGQAVKLILQKLGPVTETETQLPWILVGETLKNMAKSSVFHIYKEHFGTFFDCLQESLLDLHNKVTKKNCCESSEQIKRLLETYLILVKHGNGSKITKPADVCKILSETLQIASLSTSCLETLLDVISALILGENISLPETLIRETIEKIFESRVERRLILDFSEVMFAMKQFEQLFLPSFLSYIENCFLIDNSGVKDETLAILAKLILNKAAPPTAGSMAIEKYPLVFSQQTVGSYLRQRKMRSKAEKEQFPVLDHLLSVIQLPPSRDTTYLSQSWAALVVLPHIRPLEKEKVIPLVTCFIESLFMTVDRGSFGKGNLFVLCQAVNTLLSLEESSELLHLVPVERVKNLVLAFPSEPSVLLLADLYYQRLSLCGCKGPLSEEALMELFPKLQGNISTGVSKGDGLCQRQSAFAILRQAELVPATVSDYREKLLHLRKLRHDVVQTTVPDGLLQEVPLRYLLGMLYVNFSALWDPVIELISSHAHEMENKQFWKVYYEHLEKAATHAEKELQKDVTDEEKSIGDETWGQTQEGEVGALYQKQLALKTDCQERLDHTNFRFLLWRALSKFPERVEPRSRELSPLFLRFINNEYYPADLQVAPTQDLRRKSKGVATEEIEDELAGGDDEELEEEVVTPDEPPQKKKTRRAAAKILYGRMKNKTGSKTQGKSASGTRMAIVLRFLAGTQPEEIQIFLDLLSEPVKHFKNGECHSAVIQAVEDLDLSKVLPLGRQHGILNSLEIVLKNISHLISAYLPKILQILLCMTATVSHILDQREKIQLRFINPLKNLRRLGIKMVTDIFLDWESYQFKTEEIDAVFHGAVWPQKPGHPECDILTNVFAILSAKNLSDATAGIVMDIVDDLLNLPDFEPTEAGSSLPITGCIYAADPVVNTEESITVGGRLILPHVPTILQYLSKTTISAEKVKKKKNRAQVSKELGILSKISKFMKDKEQSSLLITLLLPFLHRGSIAQDTEVDILVTVQNLLKHCLDPTSFLKPLAKLFSVIKNKLSRQLLCTVFQSLSDFESGLKYITDVVKLNAFDQRHLDDINFDIRFAAFQTITSYVKDMQTVDVNFLIPVMHNCFYNMELGDMSLSDNASMCLMSIIKKLAALNVTEKEYKEIIHRSLLEKLRKGLKSQTESIQQDYTTILSCLIQTFPSQLEFKDLVQLTHYHDPEMDFFENMKHIQIHRRARALKKLAKQLMEGKVVMSSKSLQNYIMPYAMTPIFDEKMLKHENITIAATEVIGAICRHLSWSAYIYYLKHFIHVLQTGQINQKLGVSLLVIVLEAFHFDHKTLEEQMGKIQNEENTVEMIELPESEAMEVEHMNEEKKENTSKGSLGNSEALANPDPADSNGTDADESNYITKSVSFLPRNKEELERTIKTIHGTITGDILPRLHKCLASTTKREEEHKLIKSKIVNDEEVVRVPLAFAMVKLMQSLPQEVMEANLPSILLKVCALLKNRAQEIRDIARSTLTKIIEDLGVHFLQYVLKELKTTLVRGYQVHVLTFTVYMLLQGLTNKLQVGDLDSCLDIMIEIFNHELFGSIAEEKEVKQILSKVMEARRSKSYDSYEILGKFVGKDQVTKLILPLKEILQNTTSLKLARKVHETLRRIIAGLIVNQEMTAESILLLSYGLVSENLPLLTEKEKSPAAPAPDPRLPPQSCLLLPPTPVRGGAKAVVSRKTNMHIFIESGLRLLHLSLKTSKIKSSSDHVLEMLDPFVSLLIDCLGSMDVKVITGALQCLIWVLRFPLPSIERKAGQLTKHLFLLLKNYAKLGAARGQNFHLVVNCFKCVTILVKKVKSYQITEKQLQVLLAYAEEDIYDTSRQATAFGLLKAILSRKLLVPEIDDIMRKVSKLAISAQSEPARVQCRQVFLKYILDYPLGEKLRPNLEFMLAQLNYEHETGRESTLEMIAYLFDTFPQGLLHENCGMFFIPLCLMMVNDDSAVCKKMASLAIKSLLSKISLEKKDWLFDMVISWFGAKKSLNRQLAALICGLFVESEGVDFERRLGNVLPVIEKEIDPENFKDIMEETEEKAADRLLFSFLTLISKLLKECNFIQFTKPSETLSKIWSHVHSYLRHPHSWVWLTAAQIFGLLFASCHPEELIQKWNAKKTKKKLVDPVAVRFLTGDLEQKMKSISLASCHQLHSKFLDQSLGEQVVKNLLFVAKVLYLLEPDSEDKQGEIKDDLEEQEAFGDGVARVATDDKACSGGKAESDREEKEEPSKPATLRWLIQKLSRMAKLEAAYSPRNLLKRTCIFKFLGAVAMDLGVDKVKPYLPMIIAPLFRELNSTYSEQDPLLKNLSQEIIELLKKLVGLESFSLAFACVQKQANEKRALRKKRKALEFVTNPDIAAKKKLKKHKNKSEAKKRKIEFLRPGYKAKRQKSHSLKDLAIVE</sequence>
<feature type="transmembrane region" description="Helical" evidence="2">
    <location>
        <begin position="413"/>
        <end position="439"/>
    </location>
</feature>
<dbReference type="InterPro" id="IPR049452">
    <property type="entry name" value="Anoctamin_TM"/>
</dbReference>
<dbReference type="InterPro" id="IPR057525">
    <property type="entry name" value="UTP20_C"/>
</dbReference>
<feature type="compositionally biased region" description="Acidic residues" evidence="1">
    <location>
        <begin position="1392"/>
        <end position="1412"/>
    </location>
</feature>
<dbReference type="InterPro" id="IPR016024">
    <property type="entry name" value="ARM-type_fold"/>
</dbReference>
<feature type="region of interest" description="Disordered" evidence="1">
    <location>
        <begin position="2979"/>
        <end position="3001"/>
    </location>
</feature>
<feature type="transmembrane region" description="Helical" evidence="2">
    <location>
        <begin position="609"/>
        <end position="633"/>
    </location>
</feature>
<organism evidence="8 9">
    <name type="scientific">Sciurus carolinensis</name>
    <name type="common">Eastern gray squirrel</name>
    <dbReference type="NCBI Taxonomy" id="30640"/>
    <lineage>
        <taxon>Eukaryota</taxon>
        <taxon>Metazoa</taxon>
        <taxon>Chordata</taxon>
        <taxon>Craniata</taxon>
        <taxon>Vertebrata</taxon>
        <taxon>Euteleostomi</taxon>
        <taxon>Mammalia</taxon>
        <taxon>Eutheria</taxon>
        <taxon>Euarchontoglires</taxon>
        <taxon>Glires</taxon>
        <taxon>Rodentia</taxon>
        <taxon>Sciuromorpha</taxon>
        <taxon>Sciuridae</taxon>
        <taxon>Sciurinae</taxon>
        <taxon>Sciurini</taxon>
        <taxon>Sciurus</taxon>
    </lineage>
</organism>
<feature type="domain" description="U3 small nucleolar RNA-associated protein 20 C-terminal" evidence="7">
    <location>
        <begin position="2762"/>
        <end position="3147"/>
    </location>
</feature>
<feature type="compositionally biased region" description="Basic and acidic residues" evidence="1">
    <location>
        <begin position="2097"/>
        <end position="2109"/>
    </location>
</feature>
<keyword evidence="2" id="KW-0472">Membrane</keyword>
<dbReference type="EMBL" id="JAATJV010406166">
    <property type="protein sequence ID" value="MBZ3886204.1"/>
    <property type="molecule type" value="Genomic_DNA"/>
</dbReference>
<feature type="transmembrane region" description="Helical" evidence="2">
    <location>
        <begin position="261"/>
        <end position="287"/>
    </location>
</feature>
<evidence type="ECO:0000256" key="1">
    <source>
        <dbReference type="SAM" id="MobiDB-lite"/>
    </source>
</evidence>
<dbReference type="InterPro" id="IPR052575">
    <property type="entry name" value="SSU_processome_comp_20"/>
</dbReference>
<reference evidence="8" key="1">
    <citation type="submission" date="2020-03" db="EMBL/GenBank/DDBJ databases">
        <title>Studies in the Genomics of Life Span.</title>
        <authorList>
            <person name="Glass D."/>
        </authorList>
    </citation>
    <scope>NUCLEOTIDE SEQUENCE</scope>
    <source>
        <strain evidence="8">SUZIE</strain>
        <tissue evidence="8">Muscle</tissue>
    </source>
</reference>
<dbReference type="SUPFAM" id="SSF48371">
    <property type="entry name" value="ARM repeat"/>
    <property type="match status" value="2"/>
</dbReference>
<gene>
    <name evidence="8" type="ORF">SUZIE_186775</name>
</gene>
<dbReference type="Pfam" id="PF16178">
    <property type="entry name" value="Anoct_dimer"/>
    <property type="match status" value="2"/>
</dbReference>
<proteinExistence type="predicted"/>
<evidence type="ECO:0000313" key="8">
    <source>
        <dbReference type="EMBL" id="MBZ3886204.1"/>
    </source>
</evidence>
<accession>A0AA41N9E0</accession>